<sequence length="177" mass="18325">MAVAIPFIIAAVSAVGALKSAQAQSAQADASANAATYNALADQSRATVALQQGNANEESQRRQAALALGNQNAAMAQSGVDLASGSALDLYKQSATNAELDALNIRYGSQLQAQGLQSQSMLDQAQAAQDRRNASTAMTAGYLNAGAAALSSYGNYSTRQAQLDYYRSRPMGTLATR</sequence>
<proteinExistence type="predicted"/>
<comment type="caution">
    <text evidence="2">The sequence shown here is derived from an EMBL/GenBank/DDBJ whole genome shotgun (WGS) entry which is preliminary data.</text>
</comment>
<feature type="chain" id="PRO_5014834625" description="Internal virion protein B" evidence="1">
    <location>
        <begin position="26"/>
        <end position="177"/>
    </location>
</feature>
<accession>A0A2N7VQ09</accession>
<feature type="signal peptide" evidence="1">
    <location>
        <begin position="1"/>
        <end position="25"/>
    </location>
</feature>
<keyword evidence="1" id="KW-0732">Signal</keyword>
<name>A0A2N7VQ09_9BURK</name>
<gene>
    <name evidence="2" type="ORF">C0Z19_21715</name>
</gene>
<evidence type="ECO:0000313" key="2">
    <source>
        <dbReference type="EMBL" id="PMS19251.1"/>
    </source>
</evidence>
<dbReference type="RefSeq" id="WP_102611899.1">
    <property type="nucleotide sequence ID" value="NZ_CADIKD010000002.1"/>
</dbReference>
<organism evidence="2 3">
    <name type="scientific">Trinickia soli</name>
    <dbReference type="NCBI Taxonomy" id="380675"/>
    <lineage>
        <taxon>Bacteria</taxon>
        <taxon>Pseudomonadati</taxon>
        <taxon>Pseudomonadota</taxon>
        <taxon>Betaproteobacteria</taxon>
        <taxon>Burkholderiales</taxon>
        <taxon>Burkholderiaceae</taxon>
        <taxon>Trinickia</taxon>
    </lineage>
</organism>
<dbReference type="EMBL" id="PNYB01000022">
    <property type="protein sequence ID" value="PMS19251.1"/>
    <property type="molecule type" value="Genomic_DNA"/>
</dbReference>
<dbReference type="AlphaFoldDB" id="A0A2N7VQ09"/>
<reference evidence="2 3" key="1">
    <citation type="submission" date="2018-01" db="EMBL/GenBank/DDBJ databases">
        <title>Whole genome analyses suggest that Burkholderia sensu lato contains two further novel genera in the rhizoxinica-symbiotica group Mycetohabitans gen. nov., and Trinickia gen. nov.: implications for the evolution of diazotrophy and nodulation in the Burkholderiaceae.</title>
        <authorList>
            <person name="Estrada-de los Santos P."/>
            <person name="Palmer M."/>
            <person name="Chavez-Ramirez B."/>
            <person name="Beukes C."/>
            <person name="Steenkamp E.T."/>
            <person name="Hirsch A.M."/>
            <person name="Manyaka P."/>
            <person name="Maluk M."/>
            <person name="Lafos M."/>
            <person name="Crook M."/>
            <person name="Gross E."/>
            <person name="Simon M.F."/>
            <person name="Bueno dos Reis Junior F."/>
            <person name="Poole P.S."/>
            <person name="Venter S.N."/>
            <person name="James E.K."/>
        </authorList>
    </citation>
    <scope>NUCLEOTIDE SEQUENCE [LARGE SCALE GENOMIC DNA]</scope>
    <source>
        <strain evidence="2 3">GP25-8</strain>
    </source>
</reference>
<protein>
    <recommendedName>
        <fullName evidence="4">Internal virion protein B</fullName>
    </recommendedName>
</protein>
<keyword evidence="3" id="KW-1185">Reference proteome</keyword>
<evidence type="ECO:0000256" key="1">
    <source>
        <dbReference type="SAM" id="SignalP"/>
    </source>
</evidence>
<evidence type="ECO:0000313" key="3">
    <source>
        <dbReference type="Proteomes" id="UP000235347"/>
    </source>
</evidence>
<dbReference type="Proteomes" id="UP000235347">
    <property type="component" value="Unassembled WGS sequence"/>
</dbReference>
<evidence type="ECO:0008006" key="4">
    <source>
        <dbReference type="Google" id="ProtNLM"/>
    </source>
</evidence>